<feature type="transmembrane region" description="Helical" evidence="8">
    <location>
        <begin position="32"/>
        <end position="56"/>
    </location>
</feature>
<dbReference type="GO" id="GO:0046872">
    <property type="term" value="F:metal ion binding"/>
    <property type="evidence" value="ECO:0007669"/>
    <property type="project" value="UniProtKB-KW"/>
</dbReference>
<keyword evidence="8" id="KW-1133">Transmembrane helix</keyword>
<dbReference type="GO" id="GO:0005886">
    <property type="term" value="C:plasma membrane"/>
    <property type="evidence" value="ECO:0007669"/>
    <property type="project" value="TreeGrafter"/>
</dbReference>
<dbReference type="Gene3D" id="3.40.390.10">
    <property type="entry name" value="Collagenase (Catalytic Domain)"/>
    <property type="match status" value="2"/>
</dbReference>
<dbReference type="GO" id="GO:0004222">
    <property type="term" value="F:metalloendopeptidase activity"/>
    <property type="evidence" value="ECO:0007669"/>
    <property type="project" value="InterPro"/>
</dbReference>
<feature type="domain" description="Peptidase M13 N-terminal" evidence="10">
    <location>
        <begin position="105"/>
        <end position="258"/>
    </location>
</feature>
<dbReference type="Pfam" id="PF05649">
    <property type="entry name" value="Peptidase_M13_N"/>
    <property type="match status" value="2"/>
</dbReference>
<dbReference type="Gene3D" id="1.10.1380.10">
    <property type="entry name" value="Neutral endopeptidase , domain2"/>
    <property type="match status" value="2"/>
</dbReference>
<dbReference type="InterPro" id="IPR000718">
    <property type="entry name" value="Peptidase_M13"/>
</dbReference>
<evidence type="ECO:0000256" key="5">
    <source>
        <dbReference type="ARBA" id="ARBA00022801"/>
    </source>
</evidence>
<keyword evidence="8" id="KW-0812">Transmembrane</keyword>
<evidence type="ECO:0000313" key="13">
    <source>
        <dbReference type="Proteomes" id="UP000682733"/>
    </source>
</evidence>
<evidence type="ECO:0000256" key="2">
    <source>
        <dbReference type="ARBA" id="ARBA00007357"/>
    </source>
</evidence>
<evidence type="ECO:0000256" key="8">
    <source>
        <dbReference type="SAM" id="Phobius"/>
    </source>
</evidence>
<dbReference type="EMBL" id="CAJNOK010000756">
    <property type="protein sequence ID" value="CAF0773482.1"/>
    <property type="molecule type" value="Genomic_DNA"/>
</dbReference>
<reference evidence="12" key="1">
    <citation type="submission" date="2021-02" db="EMBL/GenBank/DDBJ databases">
        <authorList>
            <person name="Nowell W R."/>
        </authorList>
    </citation>
    <scope>NUCLEOTIDE SEQUENCE</scope>
</reference>
<evidence type="ECO:0000313" key="12">
    <source>
        <dbReference type="EMBL" id="CAF3554511.1"/>
    </source>
</evidence>
<evidence type="ECO:0000256" key="3">
    <source>
        <dbReference type="ARBA" id="ARBA00022670"/>
    </source>
</evidence>
<dbReference type="AlphaFoldDB" id="A0A8S2GUK7"/>
<dbReference type="InterPro" id="IPR042089">
    <property type="entry name" value="Peptidase_M13_dom_2"/>
</dbReference>
<organism evidence="12 13">
    <name type="scientific">Didymodactylos carnosus</name>
    <dbReference type="NCBI Taxonomy" id="1234261"/>
    <lineage>
        <taxon>Eukaryota</taxon>
        <taxon>Metazoa</taxon>
        <taxon>Spiralia</taxon>
        <taxon>Gnathifera</taxon>
        <taxon>Rotifera</taxon>
        <taxon>Eurotatoria</taxon>
        <taxon>Bdelloidea</taxon>
        <taxon>Philodinida</taxon>
        <taxon>Philodinidae</taxon>
        <taxon>Didymodactylos</taxon>
    </lineage>
</organism>
<sequence>MAKLDPVNLFTEDVGSKGPSSKLFCGIQSKRLFYILLGIILLLSLILVSLIIILAVPKSTSKISPDKVKDTCLTDPTPECKFCVSDGCIAASAHQSLFIDKNVEPCDNFFRYACGNWLKTRDYKSFEVERTIIGDIVNEIDSEMEVLLDGPVNEINKASWEWKIKVYYQECRDDYGRVSNSGQAMIELINAAANGWFLFDGGDNTALINNKQTLFEQFAYIQASYGTRAIFDVRIKDDKLEFYPHGLSMEYQDYVLDDDVSNNLLKESNIQNGIGETSVLLTLEEVSALYLLDFRELMNYVLADASILEPSTPVYVTNPRYFAEVFKLLQQMMNDNSTLGRREIHNYMRWRLVQAYINDLSYHYVHANRIFTEKYYGHPLHMTNDAYCARETIQKFPLAMIRLYTRFNFHHDNTKEVSTLLTYLKASLLNYINENKWMDEQTKQIAREKANQLITSVGYTTIAQDDNELNKYYENLIVNQTSHFQNAYNFVQFRRTILSDAILFPNKLDHWDTFQQRNKLFDYVAVLNRIFVISPAMQVPLVNHIWPPSLNFGSLGVLLAEKVFSVIDINEGNAYLANGTNFNWWTTNTAKSYSESRQCITDYYTNVVQHLIYDVGGTSVTVTLSGEPFSPITLRQIGALRLAHMALNNYVSSTNTLGYSKEHLLPILERNSTLDQQFFLAYAQSQCFKRKELIQLVLTQFGSYDEETALNTALTHMNEFKDAFNCAPDRPMNTKTKCFDT</sequence>
<dbReference type="Pfam" id="PF01431">
    <property type="entry name" value="Peptidase_M13"/>
    <property type="match status" value="1"/>
</dbReference>
<keyword evidence="4" id="KW-0479">Metal-binding</keyword>
<evidence type="ECO:0000256" key="7">
    <source>
        <dbReference type="ARBA" id="ARBA00023049"/>
    </source>
</evidence>
<dbReference type="CDD" id="cd08662">
    <property type="entry name" value="M13"/>
    <property type="match status" value="1"/>
</dbReference>
<dbReference type="InterPro" id="IPR008753">
    <property type="entry name" value="Peptidase_M13_N"/>
</dbReference>
<dbReference type="PANTHER" id="PTHR11733:SF167">
    <property type="entry name" value="FI17812P1-RELATED"/>
    <property type="match status" value="1"/>
</dbReference>
<feature type="domain" description="Peptidase M13 C-terminal" evidence="9">
    <location>
        <begin position="526"/>
        <end position="738"/>
    </location>
</feature>
<evidence type="ECO:0000313" key="11">
    <source>
        <dbReference type="EMBL" id="CAF0773482.1"/>
    </source>
</evidence>
<comment type="similarity">
    <text evidence="2">Belongs to the peptidase M13 family.</text>
</comment>
<accession>A0A8S2GUK7</accession>
<evidence type="ECO:0000256" key="1">
    <source>
        <dbReference type="ARBA" id="ARBA00001947"/>
    </source>
</evidence>
<evidence type="ECO:0000259" key="9">
    <source>
        <dbReference type="Pfam" id="PF01431"/>
    </source>
</evidence>
<dbReference type="GO" id="GO:0016485">
    <property type="term" value="P:protein processing"/>
    <property type="evidence" value="ECO:0007669"/>
    <property type="project" value="TreeGrafter"/>
</dbReference>
<comment type="cofactor">
    <cofactor evidence="1">
        <name>Zn(2+)</name>
        <dbReference type="ChEBI" id="CHEBI:29105"/>
    </cofactor>
</comment>
<comment type="caution">
    <text evidence="12">The sequence shown here is derived from an EMBL/GenBank/DDBJ whole genome shotgun (WGS) entry which is preliminary data.</text>
</comment>
<dbReference type="Proteomes" id="UP000677228">
    <property type="component" value="Unassembled WGS sequence"/>
</dbReference>
<protein>
    <submittedName>
        <fullName evidence="12">Uncharacterized protein</fullName>
    </submittedName>
</protein>
<keyword evidence="3" id="KW-0645">Protease</keyword>
<evidence type="ECO:0000259" key="10">
    <source>
        <dbReference type="Pfam" id="PF05649"/>
    </source>
</evidence>
<dbReference type="PROSITE" id="PS51885">
    <property type="entry name" value="NEPRILYSIN"/>
    <property type="match status" value="1"/>
</dbReference>
<dbReference type="Proteomes" id="UP000682733">
    <property type="component" value="Unassembled WGS sequence"/>
</dbReference>
<dbReference type="EMBL" id="CAJOBA010000756">
    <property type="protein sequence ID" value="CAF3554511.1"/>
    <property type="molecule type" value="Genomic_DNA"/>
</dbReference>
<gene>
    <name evidence="11" type="ORF">OVA965_LOCUS3213</name>
    <name evidence="12" type="ORF">TMI583_LOCUS3212</name>
</gene>
<dbReference type="InterPro" id="IPR018497">
    <property type="entry name" value="Peptidase_M13_C"/>
</dbReference>
<evidence type="ECO:0000256" key="4">
    <source>
        <dbReference type="ARBA" id="ARBA00022723"/>
    </source>
</evidence>
<dbReference type="SUPFAM" id="SSF55486">
    <property type="entry name" value="Metalloproteases ('zincins'), catalytic domain"/>
    <property type="match status" value="1"/>
</dbReference>
<evidence type="ECO:0000256" key="6">
    <source>
        <dbReference type="ARBA" id="ARBA00022833"/>
    </source>
</evidence>
<dbReference type="InterPro" id="IPR024079">
    <property type="entry name" value="MetalloPept_cat_dom_sf"/>
</dbReference>
<keyword evidence="8" id="KW-0472">Membrane</keyword>
<keyword evidence="7" id="KW-0482">Metalloprotease</keyword>
<keyword evidence="6" id="KW-0862">Zinc</keyword>
<keyword evidence="5" id="KW-0378">Hydrolase</keyword>
<proteinExistence type="inferred from homology"/>
<feature type="domain" description="Peptidase M13 N-terminal" evidence="10">
    <location>
        <begin position="280"/>
        <end position="459"/>
    </location>
</feature>
<name>A0A8S2GUK7_9BILA</name>
<dbReference type="PANTHER" id="PTHR11733">
    <property type="entry name" value="ZINC METALLOPROTEASE FAMILY M13 NEPRILYSIN-RELATED"/>
    <property type="match status" value="1"/>
</dbReference>